<dbReference type="EC" id="6.3.4.-" evidence="2"/>
<keyword evidence="2" id="KW-0067">ATP-binding</keyword>
<evidence type="ECO:0000313" key="3">
    <source>
        <dbReference type="EMBL" id="SCP95465.1"/>
    </source>
</evidence>
<dbReference type="EMBL" id="FMKA01000001">
    <property type="protein sequence ID" value="SCP95465.1"/>
    <property type="molecule type" value="Genomic_DNA"/>
</dbReference>
<dbReference type="PANTHER" id="PTHR37825:SF1">
    <property type="entry name" value="TRNA(MET) CYTIDINE ACETATE LIGASE"/>
    <property type="match status" value="1"/>
</dbReference>
<dbReference type="STRING" id="1619234.SAMN05421730_1001588"/>
<dbReference type="Gene3D" id="3.40.50.620">
    <property type="entry name" value="HUPs"/>
    <property type="match status" value="1"/>
</dbReference>
<feature type="binding site" evidence="2">
    <location>
        <begin position="7"/>
        <end position="20"/>
    </location>
    <ligand>
        <name>ATP</name>
        <dbReference type="ChEBI" id="CHEBI:30616"/>
    </ligand>
</feature>
<feature type="binding site" evidence="2">
    <location>
        <position position="102"/>
    </location>
    <ligand>
        <name>ATP</name>
        <dbReference type="ChEBI" id="CHEBI:30616"/>
    </ligand>
</feature>
<dbReference type="AlphaFoldDB" id="A0A1D3TPU7"/>
<name>A0A1D3TPU7_9FIRM</name>
<dbReference type="Pfam" id="PF05636">
    <property type="entry name" value="HIGH_NTase1"/>
    <property type="match status" value="1"/>
</dbReference>
<dbReference type="GO" id="GO:0006400">
    <property type="term" value="P:tRNA modification"/>
    <property type="evidence" value="ECO:0007669"/>
    <property type="project" value="UniProtKB-UniRule"/>
</dbReference>
<evidence type="ECO:0000256" key="2">
    <source>
        <dbReference type="HAMAP-Rule" id="MF_01539"/>
    </source>
</evidence>
<accession>A0A1D3TPU7</accession>
<keyword evidence="4" id="KW-1185">Reference proteome</keyword>
<dbReference type="GO" id="GO:0016879">
    <property type="term" value="F:ligase activity, forming carbon-nitrogen bonds"/>
    <property type="evidence" value="ECO:0007669"/>
    <property type="project" value="UniProtKB-UniRule"/>
</dbReference>
<dbReference type="InterPro" id="IPR014729">
    <property type="entry name" value="Rossmann-like_a/b/a_fold"/>
</dbReference>
<dbReference type="GO" id="GO:0016740">
    <property type="term" value="F:transferase activity"/>
    <property type="evidence" value="ECO:0007669"/>
    <property type="project" value="UniProtKB-KW"/>
</dbReference>
<feature type="binding site" evidence="2">
    <location>
        <begin position="198"/>
        <end position="199"/>
    </location>
    <ligand>
        <name>ATP</name>
        <dbReference type="ChEBI" id="CHEBI:30616"/>
    </ligand>
</feature>
<dbReference type="NCBIfam" id="NF010191">
    <property type="entry name" value="PRK13670.1"/>
    <property type="match status" value="1"/>
</dbReference>
<comment type="subcellular location">
    <subcellularLocation>
        <location evidence="2">Cytoplasm</location>
    </subcellularLocation>
</comment>
<sequence length="421" mass="47091">MKTVGFITEYNPFHNGHLYHLEEAKKITGADFAVVVMSGNFLQRGVPAITGKWERAEMALRNGADLVIELPVCYSTGSAEFFSSGAIAALDKLGITDSLCFGSECGDAGLLSEIAHILADEPEGYKERLKLKLKSGMSFPSARSAALMDYLSSDPYFSRIEKSALEDTVSNPNNILGVEYIKALIKRKSSIVPYTIKRIGSGYHDAEIAGRICSATSIRNSLLQKKEIGVIRGHVPESVFKILEHMHMNSFPIFEDDFSALLKYQLLLKRSRGEDIAECLDVSRDLAARIYNNLDRYTSFSQFASLLKSREVTHSRITRSFIHILLDIREKDVRSFISEDYMEYARMLGFRKNSTALLGTIKERGSAQLLTKPAQADRVLSPLGMKMLRQDMLASDIYNSVAADKFSSAFINEYTREVIRI</sequence>
<keyword evidence="2" id="KW-0436">Ligase</keyword>
<dbReference type="Proteomes" id="UP000199315">
    <property type="component" value="Unassembled WGS sequence"/>
</dbReference>
<comment type="catalytic activity">
    <reaction evidence="2">
        <text>cytidine(34) in elongator tRNA(Met) + acetate + ATP = N(4)-acetylcytidine(34) in elongator tRNA(Met) + AMP + diphosphate</text>
        <dbReference type="Rhea" id="RHEA:58144"/>
        <dbReference type="Rhea" id="RHEA-COMP:10693"/>
        <dbReference type="Rhea" id="RHEA-COMP:10694"/>
        <dbReference type="ChEBI" id="CHEBI:30089"/>
        <dbReference type="ChEBI" id="CHEBI:30616"/>
        <dbReference type="ChEBI" id="CHEBI:33019"/>
        <dbReference type="ChEBI" id="CHEBI:74900"/>
        <dbReference type="ChEBI" id="CHEBI:82748"/>
        <dbReference type="ChEBI" id="CHEBI:456215"/>
    </reaction>
</comment>
<organism evidence="3 4">
    <name type="scientific">Anaerobium acetethylicum</name>
    <dbReference type="NCBI Taxonomy" id="1619234"/>
    <lineage>
        <taxon>Bacteria</taxon>
        <taxon>Bacillati</taxon>
        <taxon>Bacillota</taxon>
        <taxon>Clostridia</taxon>
        <taxon>Lachnospirales</taxon>
        <taxon>Lachnospiraceae</taxon>
        <taxon>Anaerobium</taxon>
    </lineage>
</organism>
<dbReference type="RefSeq" id="WP_091229757.1">
    <property type="nucleotide sequence ID" value="NZ_FMKA01000001.1"/>
</dbReference>
<keyword evidence="2" id="KW-0547">Nucleotide-binding</keyword>
<protein>
    <recommendedName>
        <fullName evidence="2">tRNA(Met) cytidine acetate ligase</fullName>
        <ecNumber evidence="2">6.3.4.-</ecNumber>
    </recommendedName>
</protein>
<dbReference type="InterPro" id="IPR008513">
    <property type="entry name" value="tRNA(Met)_cyd_acetate_ligase"/>
</dbReference>
<dbReference type="SUPFAM" id="SSF52374">
    <property type="entry name" value="Nucleotidylyl transferase"/>
    <property type="match status" value="1"/>
</dbReference>
<keyword evidence="1 2" id="KW-0819">tRNA processing</keyword>
<proteinExistence type="inferred from homology"/>
<dbReference type="HAMAP" id="MF_01539">
    <property type="entry name" value="TmcAL"/>
    <property type="match status" value="1"/>
</dbReference>
<dbReference type="PANTHER" id="PTHR37825">
    <property type="entry name" value="TRNA(MET) CYTIDINE ACETATE LIGASE"/>
    <property type="match status" value="1"/>
</dbReference>
<dbReference type="GO" id="GO:0005737">
    <property type="term" value="C:cytoplasm"/>
    <property type="evidence" value="ECO:0007669"/>
    <property type="project" value="UniProtKB-SubCell"/>
</dbReference>
<reference evidence="3 4" key="1">
    <citation type="submission" date="2016-09" db="EMBL/GenBank/DDBJ databases">
        <authorList>
            <person name="Capua I."/>
            <person name="De Benedictis P."/>
            <person name="Joannis T."/>
            <person name="Lombin L.H."/>
            <person name="Cattoli G."/>
        </authorList>
    </citation>
    <scope>NUCLEOTIDE SEQUENCE [LARGE SCALE GENOMIC DNA]</scope>
    <source>
        <strain evidence="3 4">GluBS11</strain>
    </source>
</reference>
<gene>
    <name evidence="2" type="primary">tmcAL</name>
    <name evidence="3" type="ORF">SAMN05421730_1001588</name>
</gene>
<keyword evidence="2" id="KW-0820">tRNA-binding</keyword>
<keyword evidence="2" id="KW-0694">RNA-binding</keyword>
<comment type="function">
    <text evidence="2">Catalyzes the formation of N(4)-acetylcytidine (ac(4)C) at the wobble position of elongator tRNA(Met), using acetate and ATP as substrates. First activates an acetate ion to form acetyladenylate (Ac-AMP) and then transfers the acetyl group to tRNA to form ac(4)C34.</text>
</comment>
<feature type="binding site" evidence="2">
    <location>
        <position position="173"/>
    </location>
    <ligand>
        <name>ATP</name>
        <dbReference type="ChEBI" id="CHEBI:30616"/>
    </ligand>
</feature>
<evidence type="ECO:0000313" key="4">
    <source>
        <dbReference type="Proteomes" id="UP000199315"/>
    </source>
</evidence>
<dbReference type="GO" id="GO:0000049">
    <property type="term" value="F:tRNA binding"/>
    <property type="evidence" value="ECO:0007669"/>
    <property type="project" value="UniProtKB-KW"/>
</dbReference>
<comment type="similarity">
    <text evidence="2">Belongs to the TmcAL family.</text>
</comment>
<keyword evidence="3" id="KW-0808">Transferase</keyword>
<evidence type="ECO:0000256" key="1">
    <source>
        <dbReference type="ARBA" id="ARBA00022694"/>
    </source>
</evidence>
<dbReference type="GO" id="GO:0005524">
    <property type="term" value="F:ATP binding"/>
    <property type="evidence" value="ECO:0007669"/>
    <property type="project" value="UniProtKB-KW"/>
</dbReference>
<dbReference type="OrthoDB" id="9769796at2"/>
<keyword evidence="2" id="KW-0963">Cytoplasm</keyword>